<dbReference type="PANTHER" id="PTHR46847">
    <property type="entry name" value="D-ALLOSE-BINDING PERIPLASMIC PROTEIN-RELATED"/>
    <property type="match status" value="1"/>
</dbReference>
<evidence type="ECO:0000256" key="2">
    <source>
        <dbReference type="ARBA" id="ARBA00007639"/>
    </source>
</evidence>
<dbReference type="EMBL" id="FQZG01000026">
    <property type="protein sequence ID" value="SHJ09045.1"/>
    <property type="molecule type" value="Genomic_DNA"/>
</dbReference>
<keyword evidence="3 4" id="KW-0732">Signal</keyword>
<dbReference type="GO" id="GO:0030246">
    <property type="term" value="F:carbohydrate binding"/>
    <property type="evidence" value="ECO:0007669"/>
    <property type="project" value="UniProtKB-ARBA"/>
</dbReference>
<evidence type="ECO:0000256" key="1">
    <source>
        <dbReference type="ARBA" id="ARBA00004196"/>
    </source>
</evidence>
<dbReference type="RefSeq" id="WP_073187099.1">
    <property type="nucleotide sequence ID" value="NZ_FQZG01000026.1"/>
</dbReference>
<evidence type="ECO:0000256" key="3">
    <source>
        <dbReference type="ARBA" id="ARBA00022729"/>
    </source>
</evidence>
<keyword evidence="7" id="KW-1185">Reference proteome</keyword>
<evidence type="ECO:0000259" key="5">
    <source>
        <dbReference type="Pfam" id="PF13407"/>
    </source>
</evidence>
<gene>
    <name evidence="6" type="ORF">SAMN02745244_01708</name>
</gene>
<proteinExistence type="inferred from homology"/>
<evidence type="ECO:0000313" key="6">
    <source>
        <dbReference type="EMBL" id="SHJ09045.1"/>
    </source>
</evidence>
<dbReference type="GO" id="GO:0030313">
    <property type="term" value="C:cell envelope"/>
    <property type="evidence" value="ECO:0007669"/>
    <property type="project" value="UniProtKB-SubCell"/>
</dbReference>
<feature type="chain" id="PRO_5013064985" evidence="4">
    <location>
        <begin position="27"/>
        <end position="327"/>
    </location>
</feature>
<reference evidence="6 7" key="1">
    <citation type="submission" date="2016-11" db="EMBL/GenBank/DDBJ databases">
        <authorList>
            <person name="Jaros S."/>
            <person name="Januszkiewicz K."/>
            <person name="Wedrychowicz H."/>
        </authorList>
    </citation>
    <scope>NUCLEOTIDE SEQUENCE [LARGE SCALE GENOMIC DNA]</scope>
    <source>
        <strain evidence="6 7">DSM 12906</strain>
    </source>
</reference>
<organism evidence="6 7">
    <name type="scientific">Tessaracoccus bendigoensis DSM 12906</name>
    <dbReference type="NCBI Taxonomy" id="1123357"/>
    <lineage>
        <taxon>Bacteria</taxon>
        <taxon>Bacillati</taxon>
        <taxon>Actinomycetota</taxon>
        <taxon>Actinomycetes</taxon>
        <taxon>Propionibacteriales</taxon>
        <taxon>Propionibacteriaceae</taxon>
        <taxon>Tessaracoccus</taxon>
    </lineage>
</organism>
<dbReference type="PROSITE" id="PS51257">
    <property type="entry name" value="PROKAR_LIPOPROTEIN"/>
    <property type="match status" value="1"/>
</dbReference>
<feature type="signal peptide" evidence="4">
    <location>
        <begin position="1"/>
        <end position="26"/>
    </location>
</feature>
<dbReference type="STRING" id="1123357.SAMN02745244_01708"/>
<dbReference type="Gene3D" id="3.40.50.2300">
    <property type="match status" value="2"/>
</dbReference>
<dbReference type="Pfam" id="PF13407">
    <property type="entry name" value="Peripla_BP_4"/>
    <property type="match status" value="1"/>
</dbReference>
<dbReference type="AlphaFoldDB" id="A0A1M6GGI3"/>
<dbReference type="InterPro" id="IPR028082">
    <property type="entry name" value="Peripla_BP_I"/>
</dbReference>
<comment type="similarity">
    <text evidence="2">Belongs to the bacterial solute-binding protein 2 family.</text>
</comment>
<dbReference type="SUPFAM" id="SSF53822">
    <property type="entry name" value="Periplasmic binding protein-like I"/>
    <property type="match status" value="1"/>
</dbReference>
<accession>A0A1M6GGI3</accession>
<evidence type="ECO:0000313" key="7">
    <source>
        <dbReference type="Proteomes" id="UP000184512"/>
    </source>
</evidence>
<comment type="subcellular location">
    <subcellularLocation>
        <location evidence="1">Cell envelope</location>
    </subcellularLocation>
</comment>
<protein>
    <submittedName>
        <fullName evidence="6">Ribose transport system substrate-binding protein</fullName>
    </submittedName>
</protein>
<dbReference type="InterPro" id="IPR025997">
    <property type="entry name" value="SBP_2_dom"/>
</dbReference>
<dbReference type="Proteomes" id="UP000184512">
    <property type="component" value="Unassembled WGS sequence"/>
</dbReference>
<dbReference type="PANTHER" id="PTHR46847:SF1">
    <property type="entry name" value="D-ALLOSE-BINDING PERIPLASMIC PROTEIN-RELATED"/>
    <property type="match status" value="1"/>
</dbReference>
<name>A0A1M6GGI3_9ACTN</name>
<feature type="domain" description="Periplasmic binding protein" evidence="5">
    <location>
        <begin position="41"/>
        <end position="296"/>
    </location>
</feature>
<evidence type="ECO:0000256" key="4">
    <source>
        <dbReference type="SAM" id="SignalP"/>
    </source>
</evidence>
<sequence length="327" mass="33923">MKSQFNRRIIGAVAATALTITLTACGQGGNEANGEGNSVSVAIIAKFNAGEFWVAARQGAMAAGEDLGVDVSFNGPDTENEGEKQLNQLQAAINANPDGIGFAAQNGAEEGAPAMLDEAKANGIDIVAFATPMSFSDAPIATVASNNEKMGQMAAEHLAELLGGKGKVAVITNGMVGDAAVRRDSFIEHLAEIAPDIEVVDVQDGQADRAISLNKAQGILQAHPDLNAFFGTSDNATIAAADQVSAMSKDVRVVGIDATPEMLDMIRDGEISGIVTQNAFEVGYQTVQVLADAAADKLPESDYIDITSVWADADNLDDPEVQKALGF</sequence>